<dbReference type="WBParaSite" id="HPBE_0000463501-mRNA-1">
    <property type="protein sequence ID" value="HPBE_0000463501-mRNA-1"/>
    <property type="gene ID" value="HPBE_0000463501"/>
</dbReference>
<organism evidence="2 3">
    <name type="scientific">Heligmosomoides polygyrus</name>
    <name type="common">Parasitic roundworm</name>
    <dbReference type="NCBI Taxonomy" id="6339"/>
    <lineage>
        <taxon>Eukaryota</taxon>
        <taxon>Metazoa</taxon>
        <taxon>Ecdysozoa</taxon>
        <taxon>Nematoda</taxon>
        <taxon>Chromadorea</taxon>
        <taxon>Rhabditida</taxon>
        <taxon>Rhabditina</taxon>
        <taxon>Rhabditomorpha</taxon>
        <taxon>Strongyloidea</taxon>
        <taxon>Heligmosomidae</taxon>
        <taxon>Heligmosomoides</taxon>
    </lineage>
</organism>
<keyword evidence="2" id="KW-1185">Reference proteome</keyword>
<name>A0A183FE73_HELPZ</name>
<accession>A0A3P7XQ84</accession>
<evidence type="ECO:0000313" key="3">
    <source>
        <dbReference type="WBParaSite" id="HPBE_0000463501-mRNA-1"/>
    </source>
</evidence>
<evidence type="ECO:0000313" key="1">
    <source>
        <dbReference type="EMBL" id="VDO61907.1"/>
    </source>
</evidence>
<gene>
    <name evidence="1" type="ORF">HPBE_LOCUS4636</name>
</gene>
<sequence length="154" mass="17165">MVVGSVDNVLQVLVVTVPPQLQTAHSVLAPQIHLSLQQATFPRIEHPSHRTNQRSLSAGFLSGVARRSGSGVERVWNERQLLVVPMARCKCRWHPAPITVSEKPMLLLLLMVLEDTRDDSLEWARLCGPLSHPPLSYTKITSACHARYLLACME</sequence>
<evidence type="ECO:0000313" key="2">
    <source>
        <dbReference type="Proteomes" id="UP000050761"/>
    </source>
</evidence>
<proteinExistence type="predicted"/>
<protein>
    <submittedName>
        <fullName evidence="3">Secreted protein</fullName>
    </submittedName>
</protein>
<dbReference type="Proteomes" id="UP000050761">
    <property type="component" value="Unassembled WGS sequence"/>
</dbReference>
<reference evidence="3" key="2">
    <citation type="submission" date="2019-09" db="UniProtKB">
        <authorList>
            <consortium name="WormBaseParasite"/>
        </authorList>
    </citation>
    <scope>IDENTIFICATION</scope>
</reference>
<reference evidence="1 2" key="1">
    <citation type="submission" date="2018-11" db="EMBL/GenBank/DDBJ databases">
        <authorList>
            <consortium name="Pathogen Informatics"/>
        </authorList>
    </citation>
    <scope>NUCLEOTIDE SEQUENCE [LARGE SCALE GENOMIC DNA]</scope>
</reference>
<accession>A0A183FE73</accession>
<dbReference type="AlphaFoldDB" id="A0A183FE73"/>
<dbReference type="EMBL" id="UZAH01025341">
    <property type="protein sequence ID" value="VDO61907.1"/>
    <property type="molecule type" value="Genomic_DNA"/>
</dbReference>